<evidence type="ECO:0000313" key="4">
    <source>
        <dbReference type="Proteomes" id="UP000243900"/>
    </source>
</evidence>
<evidence type="ECO:0000256" key="2">
    <source>
        <dbReference type="SAM" id="Phobius"/>
    </source>
</evidence>
<dbReference type="PANTHER" id="PTHR30441:SF8">
    <property type="entry name" value="DUF748 DOMAIN-CONTAINING PROTEIN"/>
    <property type="match status" value="1"/>
</dbReference>
<accession>A0A2P6AQZ9</accession>
<dbReference type="PANTHER" id="PTHR30441">
    <property type="entry name" value="DUF748 DOMAIN-CONTAINING PROTEIN"/>
    <property type="match status" value="1"/>
</dbReference>
<name>A0A2P6AQZ9_9GAMM</name>
<reference evidence="4" key="1">
    <citation type="submission" date="2018-02" db="EMBL/GenBank/DDBJ databases">
        <title>Genome sequencing of Solimonas sp. HR-BB.</title>
        <authorList>
            <person name="Lee Y."/>
            <person name="Jeon C.O."/>
        </authorList>
    </citation>
    <scope>NUCLEOTIDE SEQUENCE [LARGE SCALE GENOMIC DNA]</scope>
    <source>
        <strain evidence="4">HR-E</strain>
    </source>
</reference>
<feature type="transmembrane region" description="Helical" evidence="2">
    <location>
        <begin position="30"/>
        <end position="53"/>
    </location>
</feature>
<gene>
    <name evidence="3" type="ORF">C5O18_08475</name>
</gene>
<keyword evidence="4" id="KW-1185">Reference proteome</keyword>
<keyword evidence="2" id="KW-1133">Transmembrane helix</keyword>
<feature type="non-terminal residue" evidence="3">
    <location>
        <position position="261"/>
    </location>
</feature>
<proteinExistence type="predicted"/>
<dbReference type="GO" id="GO:0005886">
    <property type="term" value="C:plasma membrane"/>
    <property type="evidence" value="ECO:0007669"/>
    <property type="project" value="TreeGrafter"/>
</dbReference>
<dbReference type="OrthoDB" id="9757969at2"/>
<evidence type="ECO:0000256" key="1">
    <source>
        <dbReference type="SAM" id="MobiDB-lite"/>
    </source>
</evidence>
<evidence type="ECO:0008006" key="5">
    <source>
        <dbReference type="Google" id="ProtNLM"/>
    </source>
</evidence>
<evidence type="ECO:0000313" key="3">
    <source>
        <dbReference type="EMBL" id="PQA33964.1"/>
    </source>
</evidence>
<organism evidence="3 4">
    <name type="scientific">Amnimonas aquatica</name>
    <dbReference type="NCBI Taxonomy" id="2094561"/>
    <lineage>
        <taxon>Bacteria</taxon>
        <taxon>Pseudomonadati</taxon>
        <taxon>Pseudomonadota</taxon>
        <taxon>Gammaproteobacteria</taxon>
        <taxon>Moraxellales</taxon>
        <taxon>Moraxellaceae</taxon>
        <taxon>Amnimonas</taxon>
    </lineage>
</organism>
<dbReference type="InterPro" id="IPR008023">
    <property type="entry name" value="DUF748"/>
</dbReference>
<dbReference type="AlphaFoldDB" id="A0A2P6AQZ9"/>
<protein>
    <recommendedName>
        <fullName evidence="5">AsmA domain-containing protein</fullName>
    </recommendedName>
</protein>
<feature type="region of interest" description="Disordered" evidence="1">
    <location>
        <begin position="1"/>
        <end position="24"/>
    </location>
</feature>
<dbReference type="EMBL" id="PTQZ01000237">
    <property type="protein sequence ID" value="PQA33964.1"/>
    <property type="molecule type" value="Genomic_DNA"/>
</dbReference>
<dbReference type="Pfam" id="PF05359">
    <property type="entry name" value="DUF748"/>
    <property type="match status" value="1"/>
</dbReference>
<sequence length="261" mass="28537">MTEAVAKQVTGSVAGTPADGGGPGGRRKRWLLGGLAAIVVIWGTLVTAAELFWPGWVEKRLSHELSQRLSLDITLDKVTTDAIPGILHLYNLQVKDLEGNPLIGFKELHLDYSWLSILSPTWLIESAELIGPEIHAVLPAEGQLNLLKMLPPPSGEQVEGPRWHLARLSVRDGLLAFRDERVKPARAITLTPWAFDLKDIGTDSADGKAELHGELGGGSRLDWVGTINLQPAFTSRGQLKLSRLNLPDLMRWVPADLPVRI</sequence>
<keyword evidence="2" id="KW-0812">Transmembrane</keyword>
<dbReference type="RefSeq" id="WP_146089301.1">
    <property type="nucleotide sequence ID" value="NZ_PTQZ01000237.1"/>
</dbReference>
<keyword evidence="2" id="KW-0472">Membrane</keyword>
<dbReference type="InterPro" id="IPR052894">
    <property type="entry name" value="AsmA-related"/>
</dbReference>
<dbReference type="GO" id="GO:0090313">
    <property type="term" value="P:regulation of protein targeting to membrane"/>
    <property type="evidence" value="ECO:0007669"/>
    <property type="project" value="TreeGrafter"/>
</dbReference>
<comment type="caution">
    <text evidence="3">The sequence shown here is derived from an EMBL/GenBank/DDBJ whole genome shotgun (WGS) entry which is preliminary data.</text>
</comment>
<dbReference type="Proteomes" id="UP000243900">
    <property type="component" value="Unassembled WGS sequence"/>
</dbReference>